<reference evidence="2 3" key="1">
    <citation type="journal article" date="2016" name="Nat. Commun.">
        <title>Extremotolerant tardigrade genome and improved radiotolerance of human cultured cells by tardigrade-unique protein.</title>
        <authorList>
            <person name="Hashimoto T."/>
            <person name="Horikawa D.D."/>
            <person name="Saito Y."/>
            <person name="Kuwahara H."/>
            <person name="Kozuka-Hata H."/>
            <person name="Shin-I T."/>
            <person name="Minakuchi Y."/>
            <person name="Ohishi K."/>
            <person name="Motoyama A."/>
            <person name="Aizu T."/>
            <person name="Enomoto A."/>
            <person name="Kondo K."/>
            <person name="Tanaka S."/>
            <person name="Hara Y."/>
            <person name="Koshikawa S."/>
            <person name="Sagara H."/>
            <person name="Miura T."/>
            <person name="Yokobori S."/>
            <person name="Miyagawa K."/>
            <person name="Suzuki Y."/>
            <person name="Kubo T."/>
            <person name="Oyama M."/>
            <person name="Kohara Y."/>
            <person name="Fujiyama A."/>
            <person name="Arakawa K."/>
            <person name="Katayama T."/>
            <person name="Toyoda A."/>
            <person name="Kunieda T."/>
        </authorList>
    </citation>
    <scope>NUCLEOTIDE SEQUENCE [LARGE SCALE GENOMIC DNA]</scope>
    <source>
        <strain evidence="2 3">YOKOZUNA-1</strain>
    </source>
</reference>
<dbReference type="Proteomes" id="UP000186922">
    <property type="component" value="Unassembled WGS sequence"/>
</dbReference>
<dbReference type="AlphaFoldDB" id="A0A1D1VE50"/>
<proteinExistence type="predicted"/>
<protein>
    <submittedName>
        <fullName evidence="2">Uncharacterized protein</fullName>
    </submittedName>
</protein>
<accession>A0A1D1VE50</accession>
<comment type="caution">
    <text evidence="2">The sequence shown here is derived from an EMBL/GenBank/DDBJ whole genome shotgun (WGS) entry which is preliminary data.</text>
</comment>
<keyword evidence="3" id="KW-1185">Reference proteome</keyword>
<organism evidence="2 3">
    <name type="scientific">Ramazzottius varieornatus</name>
    <name type="common">Water bear</name>
    <name type="synonym">Tardigrade</name>
    <dbReference type="NCBI Taxonomy" id="947166"/>
    <lineage>
        <taxon>Eukaryota</taxon>
        <taxon>Metazoa</taxon>
        <taxon>Ecdysozoa</taxon>
        <taxon>Tardigrada</taxon>
        <taxon>Eutardigrada</taxon>
        <taxon>Parachela</taxon>
        <taxon>Hypsibioidea</taxon>
        <taxon>Ramazzottiidae</taxon>
        <taxon>Ramazzottius</taxon>
    </lineage>
</organism>
<evidence type="ECO:0000256" key="1">
    <source>
        <dbReference type="SAM" id="MobiDB-lite"/>
    </source>
</evidence>
<dbReference type="EMBL" id="BDGG01000005">
    <property type="protein sequence ID" value="GAU99919.1"/>
    <property type="molecule type" value="Genomic_DNA"/>
</dbReference>
<evidence type="ECO:0000313" key="2">
    <source>
        <dbReference type="EMBL" id="GAU99919.1"/>
    </source>
</evidence>
<evidence type="ECO:0000313" key="3">
    <source>
        <dbReference type="Proteomes" id="UP000186922"/>
    </source>
</evidence>
<sequence length="141" mass="15631">MVTYPIKPLLTTWGCSTIFSEWAVIQKRRQSAASPEERVAKRNHSKKGPEVPNILGVAGPEDECCRRGTQSSTHDGDRLKGKQNFDGPCFNHTDAEKMIPNMQRVGLNQGRIEVPKRSAIWRTGNSLHSARSCSLPSKSSV</sequence>
<name>A0A1D1VE50_RAMVA</name>
<gene>
    <name evidence="2" type="primary">RvY_10854-1</name>
    <name evidence="2" type="synonym">RvY_10854.1</name>
    <name evidence="2" type="ORF">RvY_10854</name>
</gene>
<feature type="region of interest" description="Disordered" evidence="1">
    <location>
        <begin position="29"/>
        <end position="87"/>
    </location>
</feature>